<dbReference type="AlphaFoldDB" id="A0A167XKE0"/>
<evidence type="ECO:0000313" key="2">
    <source>
        <dbReference type="Proteomes" id="UP000076881"/>
    </source>
</evidence>
<sequence length="284" mass="31563">MEKHLIATLQCLSKYRVGELKSAASKGSPKLNPMRPGPIELRLASARTSASAVGELLTAALQHDRACATEDLLELAKEQSSSNAAKARFLKSSAHLLQHKHKNAIDEALGGFDILFESPLGTTEVCLVITAAMNIGYILTELTKLAPQDELFQSFDAQSGPWLLIHAAEWAAEGFAWFMIAFPRYIEESQNIADDAADYANRLWMVANGCGRVTWRCTDNPKEALRAVLNLLSSHMLPIHHSWDHVRFMSENLHMVGLACPFFYDSKLLLMYMPRQNGRKNLAP</sequence>
<protein>
    <submittedName>
        <fullName evidence="1">Uncharacterized protein</fullName>
    </submittedName>
</protein>
<proteinExistence type="predicted"/>
<reference evidence="1 2" key="1">
    <citation type="journal article" date="2016" name="Genome Biol. Evol.">
        <title>Divergent and convergent evolution of fungal pathogenicity.</title>
        <authorList>
            <person name="Shang Y."/>
            <person name="Xiao G."/>
            <person name="Zheng P."/>
            <person name="Cen K."/>
            <person name="Zhan S."/>
            <person name="Wang C."/>
        </authorList>
    </citation>
    <scope>NUCLEOTIDE SEQUENCE [LARGE SCALE GENOMIC DNA]</scope>
    <source>
        <strain evidence="1 2">RCEF 1005</strain>
    </source>
</reference>
<dbReference type="Proteomes" id="UP000076881">
    <property type="component" value="Unassembled WGS sequence"/>
</dbReference>
<name>A0A167XKE0_CORDF</name>
<comment type="caution">
    <text evidence="1">The sequence shown here is derived from an EMBL/GenBank/DDBJ whole genome shotgun (WGS) entry which is preliminary data.</text>
</comment>
<gene>
    <name evidence="1" type="ORF">LEL_10528</name>
</gene>
<keyword evidence="2" id="KW-1185">Reference proteome</keyword>
<evidence type="ECO:0000313" key="1">
    <source>
        <dbReference type="EMBL" id="OAA65081.1"/>
    </source>
</evidence>
<accession>A0A167XKE0</accession>
<organism evidence="1 2">
    <name type="scientific">Akanthomyces lecanii RCEF 1005</name>
    <dbReference type="NCBI Taxonomy" id="1081108"/>
    <lineage>
        <taxon>Eukaryota</taxon>
        <taxon>Fungi</taxon>
        <taxon>Dikarya</taxon>
        <taxon>Ascomycota</taxon>
        <taxon>Pezizomycotina</taxon>
        <taxon>Sordariomycetes</taxon>
        <taxon>Hypocreomycetidae</taxon>
        <taxon>Hypocreales</taxon>
        <taxon>Cordycipitaceae</taxon>
        <taxon>Akanthomyces</taxon>
        <taxon>Cordyceps confragosa</taxon>
    </lineage>
</organism>
<dbReference type="EMBL" id="AZHF01000014">
    <property type="protein sequence ID" value="OAA65081.1"/>
    <property type="molecule type" value="Genomic_DNA"/>
</dbReference>